<accession>A0A1R3G814</accession>
<dbReference type="AlphaFoldDB" id="A0A1R3G814"/>
<name>A0A1R3G814_9ROSI</name>
<keyword evidence="2" id="KW-1185">Reference proteome</keyword>
<evidence type="ECO:0000313" key="1">
    <source>
        <dbReference type="EMBL" id="OMO54191.1"/>
    </source>
</evidence>
<proteinExistence type="predicted"/>
<evidence type="ECO:0000313" key="2">
    <source>
        <dbReference type="Proteomes" id="UP000187203"/>
    </source>
</evidence>
<sequence>MDTPVRSMYPCRIRVGHGDTLDTMGHGCY</sequence>
<comment type="caution">
    <text evidence="1">The sequence shown here is derived from an EMBL/GenBank/DDBJ whole genome shotgun (WGS) entry which is preliminary data.</text>
</comment>
<dbReference type="EMBL" id="AWUE01023307">
    <property type="protein sequence ID" value="OMO54191.1"/>
    <property type="molecule type" value="Genomic_DNA"/>
</dbReference>
<protein>
    <submittedName>
        <fullName evidence="1">Uncharacterized protein</fullName>
    </submittedName>
</protein>
<dbReference type="Proteomes" id="UP000187203">
    <property type="component" value="Unassembled WGS sequence"/>
</dbReference>
<reference evidence="2" key="1">
    <citation type="submission" date="2013-09" db="EMBL/GenBank/DDBJ databases">
        <title>Corchorus olitorius genome sequencing.</title>
        <authorList>
            <person name="Alam M."/>
            <person name="Haque M.S."/>
            <person name="Islam M.S."/>
            <person name="Emdad E.M."/>
            <person name="Islam M.M."/>
            <person name="Ahmed B."/>
            <person name="Halim A."/>
            <person name="Hossen Q.M.M."/>
            <person name="Hossain M.Z."/>
            <person name="Ahmed R."/>
            <person name="Khan M.M."/>
            <person name="Islam R."/>
            <person name="Rashid M.M."/>
            <person name="Khan S.A."/>
            <person name="Rahman M.S."/>
            <person name="Alam M."/>
            <person name="Yahiya A.S."/>
            <person name="Khan M.S."/>
            <person name="Azam M.S."/>
            <person name="Haque T."/>
            <person name="Lashkar M.Z.H."/>
            <person name="Akhand A.I."/>
            <person name="Morshed G."/>
            <person name="Roy S."/>
            <person name="Uddin K.S."/>
            <person name="Rabeya T."/>
            <person name="Hossain A.S."/>
            <person name="Chowdhury A."/>
            <person name="Snigdha A.R."/>
            <person name="Mortoza M.S."/>
            <person name="Matin S.A."/>
            <person name="Hoque S.M.E."/>
            <person name="Islam M.K."/>
            <person name="Roy D.K."/>
            <person name="Haider R."/>
            <person name="Moosa M.M."/>
            <person name="Elias S.M."/>
            <person name="Hasan A.M."/>
            <person name="Jahan S."/>
            <person name="Shafiuddin M."/>
            <person name="Mahmood N."/>
            <person name="Shommy N.S."/>
        </authorList>
    </citation>
    <scope>NUCLEOTIDE SEQUENCE [LARGE SCALE GENOMIC DNA]</scope>
    <source>
        <strain evidence="2">cv. O-4</strain>
    </source>
</reference>
<gene>
    <name evidence="1" type="ORF">COLO4_36561</name>
</gene>
<organism evidence="1 2">
    <name type="scientific">Corchorus olitorius</name>
    <dbReference type="NCBI Taxonomy" id="93759"/>
    <lineage>
        <taxon>Eukaryota</taxon>
        <taxon>Viridiplantae</taxon>
        <taxon>Streptophyta</taxon>
        <taxon>Embryophyta</taxon>
        <taxon>Tracheophyta</taxon>
        <taxon>Spermatophyta</taxon>
        <taxon>Magnoliopsida</taxon>
        <taxon>eudicotyledons</taxon>
        <taxon>Gunneridae</taxon>
        <taxon>Pentapetalae</taxon>
        <taxon>rosids</taxon>
        <taxon>malvids</taxon>
        <taxon>Malvales</taxon>
        <taxon>Malvaceae</taxon>
        <taxon>Grewioideae</taxon>
        <taxon>Apeibeae</taxon>
        <taxon>Corchorus</taxon>
    </lineage>
</organism>